<gene>
    <name evidence="1" type="ORF">CaldiYA01_08730</name>
</gene>
<proteinExistence type="predicted"/>
<accession>A0ABM7NLB9</accession>
<dbReference type="EMBL" id="AP024480">
    <property type="protein sequence ID" value="BCS80913.1"/>
    <property type="molecule type" value="Genomic_DNA"/>
</dbReference>
<name>A0ABM7NLB9_9FIRM</name>
<reference evidence="1 2" key="1">
    <citation type="submission" date="2021-02" db="EMBL/GenBank/DDBJ databases">
        <title>Nitrogen-fixing ability and nitrogen fixation related genes of thermophilic fermentative bacteria in the genus Caldicellulosiruptor.</title>
        <authorList>
            <person name="Chen Y."/>
            <person name="Nishihara A."/>
            <person name="Haruta S."/>
        </authorList>
    </citation>
    <scope>NUCLEOTIDE SEQUENCE [LARGE SCALE GENOMIC DNA]</scope>
    <source>
        <strain evidence="1 2">YA01</strain>
    </source>
</reference>
<sequence>MENSNKVLEATFNLFINHPELLKIYLGKAIDILLKRDLYFLKKGLHERAISYCLAIYIE</sequence>
<protein>
    <submittedName>
        <fullName evidence="1">Uncharacterized protein</fullName>
    </submittedName>
</protein>
<keyword evidence="2" id="KW-1185">Reference proteome</keyword>
<evidence type="ECO:0000313" key="1">
    <source>
        <dbReference type="EMBL" id="BCS80913.1"/>
    </source>
</evidence>
<organism evidence="1 2">
    <name type="scientific">Caldicellulosiruptor diazotrophicus</name>
    <dbReference type="NCBI Taxonomy" id="2806205"/>
    <lineage>
        <taxon>Bacteria</taxon>
        <taxon>Bacillati</taxon>
        <taxon>Bacillota</taxon>
        <taxon>Bacillota incertae sedis</taxon>
        <taxon>Caldicellulosiruptorales</taxon>
        <taxon>Caldicellulosiruptoraceae</taxon>
        <taxon>Caldicellulosiruptor</taxon>
    </lineage>
</organism>
<dbReference type="RefSeq" id="WP_207181825.1">
    <property type="nucleotide sequence ID" value="NZ_AP024480.1"/>
</dbReference>
<evidence type="ECO:0000313" key="2">
    <source>
        <dbReference type="Proteomes" id="UP000663623"/>
    </source>
</evidence>
<dbReference type="Proteomes" id="UP000663623">
    <property type="component" value="Chromosome"/>
</dbReference>